<feature type="transmembrane region" description="Helical" evidence="12">
    <location>
        <begin position="487"/>
        <end position="506"/>
    </location>
</feature>
<keyword evidence="10 12" id="KW-0472">Membrane</keyword>
<sequence>MDVFKRAKMILLFSNVGIVLSVVIFMAGYFSPPQKLPFEDDLEQTGLQGAGEEGRYSQPPAPFDKVVFMVIDALRSDFVYGEDSGFGFTQSLIRSGSAIPFTALAAPPTLTLSRIKAMTQGSGQSFLDAWLNVMHSADARRLVGEDTWLSRFRAESAPEKKMVYYGIDMWCMLYPEIWDRYETVDSFYLPNFSEVDSNVTKGLISELDKDDWKGLVLHYLGLDNAAHFGGAGSSIVRAKQVEMDDVVRQIYKALVDLPSHANTLFVLAGDHGMTDNGNHGGDTPAEIASALLFISPKFEILGNTFTSPLPNNPEFTYYSVVDQVDIVPTLGALLGFSIPTGSVGVVIKQLLALFPEVSQQVRVLMRNARQMVNLLSLKNRLGASMRLELCDSNCHCGSDRAHHVLCLWERLNAEGSATVQSEDSNMHNVARLLQEICFDAQQALGVAHNNLNMHRMATGIGLLVLVVISLVSTLGVRKSEQSNLHRLMSGAVVLFHGITMFSSRLVEGEHLFWYWTSLAWFVYLALRWLPTATSKAGAIFMPLLHIVGQSLNPAGETPWGAGKYLHGFLDNSPVWLWILAAGAHVLAVRTLSEAIGVAVGVGRYASIFGACLVCGLTVIFKICSTHTFNPELLEFLPPWLQSTFNEDVGNQALWSLWSGLLALCIVLLVRRRAGTTTVSQATSRAVLVGIVELGNVYLRAQARPKSLILFLIFDLQLHWLLSASSKVQTNVSTVSLTTLLLTQSAFFSGGRSNSLASLDMMNGYNGISHTDSMLNVILVSLQTILSNWLGPVWWSLAGLRLLSEATASKNRDSRVQCFLEYCTYQALYSAASALAVMASCLWWRDDGVLWTVLAPKYVNVALWAGFHQLLVNGLLGMALWFGIAV</sequence>
<evidence type="ECO:0000313" key="15">
    <source>
        <dbReference type="Proteomes" id="UP000184063"/>
    </source>
</evidence>
<dbReference type="PANTHER" id="PTHR23072">
    <property type="entry name" value="PHOSPHATIDYLINOSITOL GLYCAN-RELATED"/>
    <property type="match status" value="1"/>
</dbReference>
<dbReference type="AlphaFoldDB" id="A0A1M3T9Y6"/>
<dbReference type="GO" id="GO:0005789">
    <property type="term" value="C:endoplasmic reticulum membrane"/>
    <property type="evidence" value="ECO:0007669"/>
    <property type="project" value="UniProtKB-SubCell"/>
</dbReference>
<feature type="transmembrane region" description="Helical" evidence="12">
    <location>
        <begin position="818"/>
        <end position="844"/>
    </location>
</feature>
<evidence type="ECO:0000256" key="6">
    <source>
        <dbReference type="ARBA" id="ARBA00022679"/>
    </source>
</evidence>
<feature type="transmembrane region" description="Helical" evidence="12">
    <location>
        <begin position="604"/>
        <end position="628"/>
    </location>
</feature>
<dbReference type="OrthoDB" id="272139at2759"/>
<gene>
    <name evidence="14" type="ORF">ASPFODRAFT_141130</name>
</gene>
<feature type="domain" description="GPI ethanolamine phosphate transferase 2 C-terminal" evidence="13">
    <location>
        <begin position="450"/>
        <end position="880"/>
    </location>
</feature>
<evidence type="ECO:0000256" key="9">
    <source>
        <dbReference type="ARBA" id="ARBA00022989"/>
    </source>
</evidence>
<dbReference type="EMBL" id="KV878246">
    <property type="protein sequence ID" value="OJZ83513.1"/>
    <property type="molecule type" value="Genomic_DNA"/>
</dbReference>
<evidence type="ECO:0000256" key="1">
    <source>
        <dbReference type="ARBA" id="ARBA00004477"/>
    </source>
</evidence>
<evidence type="ECO:0000256" key="11">
    <source>
        <dbReference type="ARBA" id="ARBA00023180"/>
    </source>
</evidence>
<feature type="transmembrane region" description="Helical" evidence="12">
    <location>
        <begin position="648"/>
        <end position="669"/>
    </location>
</feature>
<keyword evidence="11" id="KW-0325">Glycoprotein</keyword>
<dbReference type="Pfam" id="PF19316">
    <property type="entry name" value="PIGO_PIGG"/>
    <property type="match status" value="1"/>
</dbReference>
<dbReference type="GO" id="GO:0051267">
    <property type="term" value="F:CP2 mannose-ethanolamine phosphotransferase activity"/>
    <property type="evidence" value="ECO:0007669"/>
    <property type="project" value="TreeGrafter"/>
</dbReference>
<evidence type="ECO:0000256" key="8">
    <source>
        <dbReference type="ARBA" id="ARBA00022824"/>
    </source>
</evidence>
<dbReference type="CDD" id="cd16024">
    <property type="entry name" value="GPI_EPT_2"/>
    <property type="match status" value="1"/>
</dbReference>
<evidence type="ECO:0000259" key="13">
    <source>
        <dbReference type="Pfam" id="PF19316"/>
    </source>
</evidence>
<comment type="subcellular location">
    <subcellularLocation>
        <location evidence="1 12">Endoplasmic reticulum membrane</location>
        <topology evidence="1 12">Multi-pass membrane protein</topology>
    </subcellularLocation>
</comment>
<feature type="transmembrane region" description="Helical" evidence="12">
    <location>
        <begin position="512"/>
        <end position="529"/>
    </location>
</feature>
<keyword evidence="9 12" id="KW-1133">Transmembrane helix</keyword>
<feature type="transmembrane region" description="Helical" evidence="12">
    <location>
        <begin position="456"/>
        <end position="475"/>
    </location>
</feature>
<evidence type="ECO:0000256" key="10">
    <source>
        <dbReference type="ARBA" id="ARBA00023136"/>
    </source>
</evidence>
<comment type="function">
    <text evidence="12">Ethanolamine phosphate transferase involved in glycosylphosphatidylinositol-anchor biosynthesis. Transfers ethanolamine phosphate to the GPI second mannose.</text>
</comment>
<feature type="transmembrane region" description="Helical" evidence="12">
    <location>
        <begin position="12"/>
        <end position="30"/>
    </location>
</feature>
<evidence type="ECO:0000313" key="14">
    <source>
        <dbReference type="EMBL" id="OJZ83513.1"/>
    </source>
</evidence>
<keyword evidence="7 12" id="KW-0812">Transmembrane</keyword>
<keyword evidence="6 12" id="KW-0808">Transferase</keyword>
<evidence type="ECO:0000256" key="5">
    <source>
        <dbReference type="ARBA" id="ARBA00022502"/>
    </source>
</evidence>
<dbReference type="GO" id="GO:0006506">
    <property type="term" value="P:GPI anchor biosynthetic process"/>
    <property type="evidence" value="ECO:0007669"/>
    <property type="project" value="UniProtKB-UniPathway"/>
</dbReference>
<organism evidence="14 15">
    <name type="scientific">Aspergillus luchuensis (strain CBS 106.47)</name>
    <dbReference type="NCBI Taxonomy" id="1137211"/>
    <lineage>
        <taxon>Eukaryota</taxon>
        <taxon>Fungi</taxon>
        <taxon>Dikarya</taxon>
        <taxon>Ascomycota</taxon>
        <taxon>Pezizomycotina</taxon>
        <taxon>Eurotiomycetes</taxon>
        <taxon>Eurotiomycetidae</taxon>
        <taxon>Eurotiales</taxon>
        <taxon>Aspergillaceae</taxon>
        <taxon>Aspergillus</taxon>
        <taxon>Aspergillus subgen. Circumdati</taxon>
    </lineage>
</organism>
<dbReference type="Proteomes" id="UP000184063">
    <property type="component" value="Unassembled WGS sequence"/>
</dbReference>
<feature type="transmembrane region" description="Helical" evidence="12">
    <location>
        <begin position="536"/>
        <end position="554"/>
    </location>
</feature>
<feature type="transmembrane region" description="Helical" evidence="12">
    <location>
        <begin position="574"/>
        <end position="592"/>
    </location>
</feature>
<protein>
    <recommendedName>
        <fullName evidence="4 12">GPI ethanolamine phosphate transferase 2</fullName>
    </recommendedName>
</protein>
<dbReference type="InterPro" id="IPR037674">
    <property type="entry name" value="PIG-G_N"/>
</dbReference>
<dbReference type="SUPFAM" id="SSF53649">
    <property type="entry name" value="Alkaline phosphatase-like"/>
    <property type="match status" value="1"/>
</dbReference>
<evidence type="ECO:0000256" key="3">
    <source>
        <dbReference type="ARBA" id="ARBA00005315"/>
    </source>
</evidence>
<dbReference type="UniPathway" id="UPA00196"/>
<dbReference type="Gene3D" id="3.40.720.10">
    <property type="entry name" value="Alkaline Phosphatase, subunit A"/>
    <property type="match status" value="1"/>
</dbReference>
<keyword evidence="8 12" id="KW-0256">Endoplasmic reticulum</keyword>
<dbReference type="Pfam" id="PF01663">
    <property type="entry name" value="Phosphodiest"/>
    <property type="match status" value="1"/>
</dbReference>
<evidence type="ECO:0000256" key="2">
    <source>
        <dbReference type="ARBA" id="ARBA00004687"/>
    </source>
</evidence>
<feature type="transmembrane region" description="Helical" evidence="12">
    <location>
        <begin position="864"/>
        <end position="883"/>
    </location>
</feature>
<dbReference type="InterPro" id="IPR039527">
    <property type="entry name" value="PIGG/GPI7"/>
</dbReference>
<reference evidence="15" key="1">
    <citation type="journal article" date="2017" name="Genome Biol.">
        <title>Comparative genomics reveals high biological diversity and specific adaptations in the industrially and medically important fungal genus Aspergillus.</title>
        <authorList>
            <person name="de Vries R.P."/>
            <person name="Riley R."/>
            <person name="Wiebenga A."/>
            <person name="Aguilar-Osorio G."/>
            <person name="Amillis S."/>
            <person name="Uchima C.A."/>
            <person name="Anderluh G."/>
            <person name="Asadollahi M."/>
            <person name="Askin M."/>
            <person name="Barry K."/>
            <person name="Battaglia E."/>
            <person name="Bayram O."/>
            <person name="Benocci T."/>
            <person name="Braus-Stromeyer S.A."/>
            <person name="Caldana C."/>
            <person name="Canovas D."/>
            <person name="Cerqueira G.C."/>
            <person name="Chen F."/>
            <person name="Chen W."/>
            <person name="Choi C."/>
            <person name="Clum A."/>
            <person name="Dos Santos R.A."/>
            <person name="Damasio A.R."/>
            <person name="Diallinas G."/>
            <person name="Emri T."/>
            <person name="Fekete E."/>
            <person name="Flipphi M."/>
            <person name="Freyberg S."/>
            <person name="Gallo A."/>
            <person name="Gournas C."/>
            <person name="Habgood R."/>
            <person name="Hainaut M."/>
            <person name="Harispe M.L."/>
            <person name="Henrissat B."/>
            <person name="Hilden K.S."/>
            <person name="Hope R."/>
            <person name="Hossain A."/>
            <person name="Karabika E."/>
            <person name="Karaffa L."/>
            <person name="Karanyi Z."/>
            <person name="Krasevec N."/>
            <person name="Kuo A."/>
            <person name="Kusch H."/>
            <person name="LaButti K."/>
            <person name="Lagendijk E.L."/>
            <person name="Lapidus A."/>
            <person name="Levasseur A."/>
            <person name="Lindquist E."/>
            <person name="Lipzen A."/>
            <person name="Logrieco A.F."/>
            <person name="MacCabe A."/>
            <person name="Maekelae M.R."/>
            <person name="Malavazi I."/>
            <person name="Melin P."/>
            <person name="Meyer V."/>
            <person name="Mielnichuk N."/>
            <person name="Miskei M."/>
            <person name="Molnar A.P."/>
            <person name="Mule G."/>
            <person name="Ngan C.Y."/>
            <person name="Orejas M."/>
            <person name="Orosz E."/>
            <person name="Ouedraogo J.P."/>
            <person name="Overkamp K.M."/>
            <person name="Park H.-S."/>
            <person name="Perrone G."/>
            <person name="Piumi F."/>
            <person name="Punt P.J."/>
            <person name="Ram A.F."/>
            <person name="Ramon A."/>
            <person name="Rauscher S."/>
            <person name="Record E."/>
            <person name="Riano-Pachon D.M."/>
            <person name="Robert V."/>
            <person name="Roehrig J."/>
            <person name="Ruller R."/>
            <person name="Salamov A."/>
            <person name="Salih N.S."/>
            <person name="Samson R.A."/>
            <person name="Sandor E."/>
            <person name="Sanguinetti M."/>
            <person name="Schuetze T."/>
            <person name="Sepcic K."/>
            <person name="Shelest E."/>
            <person name="Sherlock G."/>
            <person name="Sophianopoulou V."/>
            <person name="Squina F.M."/>
            <person name="Sun H."/>
            <person name="Susca A."/>
            <person name="Todd R.B."/>
            <person name="Tsang A."/>
            <person name="Unkles S.E."/>
            <person name="van de Wiele N."/>
            <person name="van Rossen-Uffink D."/>
            <person name="Oliveira J.V."/>
            <person name="Vesth T.C."/>
            <person name="Visser J."/>
            <person name="Yu J.-H."/>
            <person name="Zhou M."/>
            <person name="Andersen M.R."/>
            <person name="Archer D.B."/>
            <person name="Baker S.E."/>
            <person name="Benoit I."/>
            <person name="Brakhage A.A."/>
            <person name="Braus G.H."/>
            <person name="Fischer R."/>
            <person name="Frisvad J.C."/>
            <person name="Goldman G.H."/>
            <person name="Houbraken J."/>
            <person name="Oakley B."/>
            <person name="Pocsi I."/>
            <person name="Scazzocchio C."/>
            <person name="Seiboth B."/>
            <person name="vanKuyk P.A."/>
            <person name="Wortman J."/>
            <person name="Dyer P.S."/>
            <person name="Grigoriev I.V."/>
        </authorList>
    </citation>
    <scope>NUCLEOTIDE SEQUENCE [LARGE SCALE GENOMIC DNA]</scope>
    <source>
        <strain evidence="15">CBS 106.47</strain>
    </source>
</reference>
<dbReference type="PANTHER" id="PTHR23072:SF0">
    <property type="entry name" value="GPI ETHANOLAMINE PHOSPHATE TRANSFERASE 2"/>
    <property type="match status" value="1"/>
</dbReference>
<comment type="similarity">
    <text evidence="3 12">Belongs to the PIGG/PIGN/PIGO family. PIGG subfamily.</text>
</comment>
<evidence type="ECO:0000256" key="7">
    <source>
        <dbReference type="ARBA" id="ARBA00022692"/>
    </source>
</evidence>
<evidence type="ECO:0000256" key="4">
    <source>
        <dbReference type="ARBA" id="ARBA00020830"/>
    </source>
</evidence>
<dbReference type="InterPro" id="IPR017850">
    <property type="entry name" value="Alkaline_phosphatase_core_sf"/>
</dbReference>
<dbReference type="InterPro" id="IPR002591">
    <property type="entry name" value="Phosphodiest/P_Trfase"/>
</dbReference>
<dbReference type="InterPro" id="IPR045687">
    <property type="entry name" value="PIGG/GPI7_C"/>
</dbReference>
<proteinExistence type="inferred from homology"/>
<evidence type="ECO:0000256" key="12">
    <source>
        <dbReference type="RuleBase" id="RU367106"/>
    </source>
</evidence>
<accession>A0A1M3T9Y6</accession>
<comment type="pathway">
    <text evidence="2 12">Glycolipid biosynthesis; glycosylphosphatidylinositol-anchor biosynthesis.</text>
</comment>
<dbReference type="VEuPathDB" id="FungiDB:ASPFODRAFT_141130"/>
<keyword evidence="5 12" id="KW-0337">GPI-anchor biosynthesis</keyword>
<name>A0A1M3T9Y6_ASPLC</name>